<dbReference type="HOGENOM" id="CLU_026911_6_1_5"/>
<name>A0A017H7T1_9RHOB</name>
<comment type="similarity">
    <text evidence="2">Belongs to the polysaccharide synthase family.</text>
</comment>
<evidence type="ECO:0000256" key="2">
    <source>
        <dbReference type="ARBA" id="ARBA00007430"/>
    </source>
</evidence>
<evidence type="ECO:0000256" key="3">
    <source>
        <dbReference type="ARBA" id="ARBA00022475"/>
    </source>
</evidence>
<feature type="transmembrane region" description="Helical" evidence="7">
    <location>
        <begin position="419"/>
        <end position="439"/>
    </location>
</feature>
<feature type="transmembrane region" description="Helical" evidence="7">
    <location>
        <begin position="300"/>
        <end position="321"/>
    </location>
</feature>
<feature type="transmembrane region" description="Helical" evidence="7">
    <location>
        <begin position="207"/>
        <end position="230"/>
    </location>
</feature>
<sequence length="456" mass="48600">MALQLATLPVVARYVPPAEFGLVALSMVFVGLAMALSDAGLGKSLLRDGGRDDLVWSSAFWMLCGFGLVLGLCVLAAAPFVALLYDAPRLARFLSVLALVPVLQSISAVFVAELESRHAFLPLALALVLSSVLSAGVAIGLAMNGAGAWALIAQQVTLFAVQAVWYVLGSTFRPRVTFSRHALGAHLKFGSDTLGWAMLQFVIRESLRLVIGFVGTMAQLGAFAMAMRFLRVPSTVISDPVSRVVYVRMAAQHATPGAVRDLFLQASGLLAVIVIPPIALLAAASEPVFVLLLSEQWSDVGLLFTLLAPGFALQIALSPNGTAFMAQGRTDLRLRVTTEMAVLWLLMLPLAASFGAVALVAARSVWFIVFLPRMAVFMRRAFDVGLADIMALLCWPVLLSMAGFALQRGLSRSLGLGEWGQLGLAPVLLLLVWAAILLISRGRLRDSYAALRAGMA</sequence>
<keyword evidence="8" id="KW-0614">Plasmid</keyword>
<keyword evidence="4 7" id="KW-0812">Transmembrane</keyword>
<evidence type="ECO:0000313" key="9">
    <source>
        <dbReference type="Proteomes" id="UP000025047"/>
    </source>
</evidence>
<gene>
    <name evidence="8" type="ORF">Lokhon_00124</name>
</gene>
<evidence type="ECO:0000313" key="8">
    <source>
        <dbReference type="EMBL" id="EYD70370.1"/>
    </source>
</evidence>
<dbReference type="Proteomes" id="UP000025047">
    <property type="component" value="Plasmid pLokhon02"/>
</dbReference>
<feature type="transmembrane region" description="Helical" evidence="7">
    <location>
        <begin position="148"/>
        <end position="168"/>
    </location>
</feature>
<geneLocation type="plasmid" evidence="8 9">
    <name>pLokhon02</name>
</geneLocation>
<dbReference type="eggNOG" id="COG2244">
    <property type="taxonomic scope" value="Bacteria"/>
</dbReference>
<accession>A0A017H7T1</accession>
<comment type="caution">
    <text evidence="8">The sequence shown here is derived from an EMBL/GenBank/DDBJ whole genome shotgun (WGS) entry which is preliminary data.</text>
</comment>
<evidence type="ECO:0000256" key="4">
    <source>
        <dbReference type="ARBA" id="ARBA00022692"/>
    </source>
</evidence>
<feature type="transmembrane region" description="Helical" evidence="7">
    <location>
        <begin position="91"/>
        <end position="112"/>
    </location>
</feature>
<feature type="transmembrane region" description="Helical" evidence="7">
    <location>
        <begin position="119"/>
        <end position="142"/>
    </location>
</feature>
<dbReference type="PATRIC" id="fig|1122180.6.peg.128"/>
<feature type="transmembrane region" description="Helical" evidence="7">
    <location>
        <begin position="20"/>
        <end position="39"/>
    </location>
</feature>
<dbReference type="InterPro" id="IPR050833">
    <property type="entry name" value="Poly_Biosynth_Transport"/>
</dbReference>
<protein>
    <submittedName>
        <fullName evidence="8">Lipopolysaccharide biosynthesis protein WzxC</fullName>
    </submittedName>
</protein>
<organism evidence="8 9">
    <name type="scientific">Limimaricola hongkongensis DSM 17492</name>
    <dbReference type="NCBI Taxonomy" id="1122180"/>
    <lineage>
        <taxon>Bacteria</taxon>
        <taxon>Pseudomonadati</taxon>
        <taxon>Pseudomonadota</taxon>
        <taxon>Alphaproteobacteria</taxon>
        <taxon>Rhodobacterales</taxon>
        <taxon>Paracoccaceae</taxon>
        <taxon>Limimaricola</taxon>
    </lineage>
</organism>
<dbReference type="AlphaFoldDB" id="A0A017H7T1"/>
<evidence type="ECO:0000256" key="5">
    <source>
        <dbReference type="ARBA" id="ARBA00022989"/>
    </source>
</evidence>
<feature type="transmembrane region" description="Helical" evidence="7">
    <location>
        <begin position="269"/>
        <end position="293"/>
    </location>
</feature>
<feature type="transmembrane region" description="Helical" evidence="7">
    <location>
        <begin position="60"/>
        <end position="85"/>
    </location>
</feature>
<feature type="transmembrane region" description="Helical" evidence="7">
    <location>
        <begin position="381"/>
        <end position="407"/>
    </location>
</feature>
<comment type="subcellular location">
    <subcellularLocation>
        <location evidence="1">Cell membrane</location>
        <topology evidence="1">Multi-pass membrane protein</topology>
    </subcellularLocation>
</comment>
<keyword evidence="9" id="KW-1185">Reference proteome</keyword>
<evidence type="ECO:0000256" key="1">
    <source>
        <dbReference type="ARBA" id="ARBA00004651"/>
    </source>
</evidence>
<dbReference type="PANTHER" id="PTHR30250:SF10">
    <property type="entry name" value="LIPOPOLYSACCHARIDE BIOSYNTHESIS PROTEIN WZXC"/>
    <property type="match status" value="1"/>
</dbReference>
<evidence type="ECO:0000256" key="7">
    <source>
        <dbReference type="SAM" id="Phobius"/>
    </source>
</evidence>
<keyword evidence="6 7" id="KW-0472">Membrane</keyword>
<proteinExistence type="inferred from homology"/>
<feature type="transmembrane region" description="Helical" evidence="7">
    <location>
        <begin position="341"/>
        <end position="369"/>
    </location>
</feature>
<dbReference type="PANTHER" id="PTHR30250">
    <property type="entry name" value="PST FAMILY PREDICTED COLANIC ACID TRANSPORTER"/>
    <property type="match status" value="1"/>
</dbReference>
<dbReference type="Pfam" id="PF13440">
    <property type="entry name" value="Polysacc_synt_3"/>
    <property type="match status" value="1"/>
</dbReference>
<keyword evidence="3" id="KW-1003">Cell membrane</keyword>
<dbReference type="EMBL" id="APGJ01000010">
    <property type="protein sequence ID" value="EYD70370.1"/>
    <property type="molecule type" value="Genomic_DNA"/>
</dbReference>
<keyword evidence="5 7" id="KW-1133">Transmembrane helix</keyword>
<dbReference type="GO" id="GO:0005886">
    <property type="term" value="C:plasma membrane"/>
    <property type="evidence" value="ECO:0007669"/>
    <property type="project" value="UniProtKB-SubCell"/>
</dbReference>
<evidence type="ECO:0000256" key="6">
    <source>
        <dbReference type="ARBA" id="ARBA00023136"/>
    </source>
</evidence>
<reference evidence="8 9" key="1">
    <citation type="submission" date="2013-03" db="EMBL/GenBank/DDBJ databases">
        <authorList>
            <person name="Fiebig A."/>
            <person name="Goeker M."/>
            <person name="Klenk H.-P.P."/>
        </authorList>
    </citation>
    <scope>NUCLEOTIDE SEQUENCE [LARGE SCALE GENOMIC DNA]</scope>
    <source>
        <strain evidence="8 9">DSM 17492</strain>
        <plasmid evidence="8 9">pLokhon02</plasmid>
    </source>
</reference>